<keyword evidence="2" id="KW-1185">Reference proteome</keyword>
<evidence type="ECO:0000313" key="1">
    <source>
        <dbReference type="EMBL" id="WMB27756.1"/>
    </source>
</evidence>
<dbReference type="PANTHER" id="PTHR34986:SF1">
    <property type="entry name" value="PROTEIN YIAL"/>
    <property type="match status" value="1"/>
</dbReference>
<name>A0ABY9LFR8_9STRE</name>
<dbReference type="EMBL" id="CP110509">
    <property type="protein sequence ID" value="WMB27756.1"/>
    <property type="molecule type" value="Genomic_DNA"/>
</dbReference>
<dbReference type="InterPro" id="IPR037012">
    <property type="entry name" value="NanQ/TabA/YiaL_sf"/>
</dbReference>
<gene>
    <name evidence="1" type="ORF">N1496_06635</name>
</gene>
<protein>
    <submittedName>
        <fullName evidence="1">YhcH/YjgK/YiaL family protein</fullName>
    </submittedName>
</protein>
<dbReference type="Pfam" id="PF04074">
    <property type="entry name" value="DUF386"/>
    <property type="match status" value="1"/>
</dbReference>
<dbReference type="RefSeq" id="WP_018366329.1">
    <property type="nucleotide sequence ID" value="NZ_CP104407.1"/>
</dbReference>
<dbReference type="PANTHER" id="PTHR34986">
    <property type="entry name" value="EVOLVED BETA-GALACTOSIDASE SUBUNIT BETA"/>
    <property type="match status" value="1"/>
</dbReference>
<dbReference type="Proteomes" id="UP001238096">
    <property type="component" value="Chromosome"/>
</dbReference>
<dbReference type="InterPro" id="IPR004375">
    <property type="entry name" value="NanQ/TabA/YiaL"/>
</dbReference>
<dbReference type="NCBIfam" id="TIGR00022">
    <property type="entry name" value="YhcH/YjgK/YiaL family protein"/>
    <property type="match status" value="1"/>
</dbReference>
<organism evidence="1 2">
    <name type="scientific">Streptococcus didelphis</name>
    <dbReference type="NCBI Taxonomy" id="102886"/>
    <lineage>
        <taxon>Bacteria</taxon>
        <taxon>Bacillati</taxon>
        <taxon>Bacillota</taxon>
        <taxon>Bacilli</taxon>
        <taxon>Lactobacillales</taxon>
        <taxon>Streptococcaceae</taxon>
        <taxon>Streptococcus</taxon>
    </lineage>
</organism>
<dbReference type="SUPFAM" id="SSF51197">
    <property type="entry name" value="Clavaminate synthase-like"/>
    <property type="match status" value="1"/>
</dbReference>
<sequence length="150" mass="16982">MIFDSIENLSHYKNIHPNLDKAIAFILAGKNKGLPVGRHEVSEQEVFLNVSENELALSLTDTFEYHKQYADIHLVMEGQEGLTLGFQAKDTVQDYQEKDDYGLVTCNVQQTLALEAGYFMILLPNEQHQPGKLIGKNNMVTKQVFKVLVD</sequence>
<accession>A0ABY9LFR8</accession>
<dbReference type="Gene3D" id="2.60.120.370">
    <property type="entry name" value="YhcH/YjgK/YiaL"/>
    <property type="match status" value="1"/>
</dbReference>
<reference evidence="2" key="1">
    <citation type="submission" date="2022-10" db="EMBL/GenBank/DDBJ databases">
        <title>Streptococcus didelphis as causative of fatal infections in opossums (Didelphis albiventris).</title>
        <authorList>
            <person name="Breyer G.M."/>
            <person name="Da Silva M.E.R.J."/>
            <person name="Siqueira F.M."/>
        </authorList>
    </citation>
    <scope>NUCLEOTIDE SEQUENCE [LARGE SCALE GENOMIC DNA]</scope>
    <source>
        <strain evidence="2">LBVP101/21</strain>
    </source>
</reference>
<evidence type="ECO:0000313" key="2">
    <source>
        <dbReference type="Proteomes" id="UP001238096"/>
    </source>
</evidence>
<proteinExistence type="predicted"/>